<dbReference type="Proteomes" id="UP000193467">
    <property type="component" value="Unassembled WGS sequence"/>
</dbReference>
<evidence type="ECO:0000313" key="3">
    <source>
        <dbReference type="Proteomes" id="UP000193467"/>
    </source>
</evidence>
<evidence type="ECO:0000313" key="2">
    <source>
        <dbReference type="EMBL" id="ORY78416.1"/>
    </source>
</evidence>
<dbReference type="AlphaFoldDB" id="A0A1Y2F4Z5"/>
<feature type="compositionally biased region" description="Basic and acidic residues" evidence="1">
    <location>
        <begin position="128"/>
        <end position="150"/>
    </location>
</feature>
<accession>A0A1Y2F4Z5</accession>
<evidence type="ECO:0000256" key="1">
    <source>
        <dbReference type="SAM" id="MobiDB-lite"/>
    </source>
</evidence>
<proteinExistence type="predicted"/>
<gene>
    <name evidence="2" type="ORF">BCR35DRAFT_352917</name>
</gene>
<dbReference type="SUPFAM" id="SSF54695">
    <property type="entry name" value="POZ domain"/>
    <property type="match status" value="1"/>
</dbReference>
<dbReference type="STRING" id="106004.A0A1Y2F4Z5"/>
<dbReference type="OrthoDB" id="2370221at2759"/>
<evidence type="ECO:0008006" key="4">
    <source>
        <dbReference type="Google" id="ProtNLM"/>
    </source>
</evidence>
<name>A0A1Y2F4Z5_9BASI</name>
<comment type="caution">
    <text evidence="2">The sequence shown here is derived from an EMBL/GenBank/DDBJ whole genome shotgun (WGS) entry which is preliminary data.</text>
</comment>
<dbReference type="PANTHER" id="PTHR31758:SF2">
    <property type="entry name" value="BTB_POZ DOMAIN-CONTAINING PROTEIN YLR108C"/>
    <property type="match status" value="1"/>
</dbReference>
<organism evidence="2 3">
    <name type="scientific">Leucosporidium creatinivorum</name>
    <dbReference type="NCBI Taxonomy" id="106004"/>
    <lineage>
        <taxon>Eukaryota</taxon>
        <taxon>Fungi</taxon>
        <taxon>Dikarya</taxon>
        <taxon>Basidiomycota</taxon>
        <taxon>Pucciniomycotina</taxon>
        <taxon>Microbotryomycetes</taxon>
        <taxon>Leucosporidiales</taxon>
        <taxon>Leucosporidium</taxon>
    </lineage>
</organism>
<dbReference type="EMBL" id="MCGR01000029">
    <property type="protein sequence ID" value="ORY78416.1"/>
    <property type="molecule type" value="Genomic_DNA"/>
</dbReference>
<dbReference type="InterPro" id="IPR011333">
    <property type="entry name" value="SKP1/BTB/POZ_sf"/>
</dbReference>
<protein>
    <recommendedName>
        <fullName evidence="4">Potassium channel tetramerisation-type BTB domain-containing protein</fullName>
    </recommendedName>
</protein>
<reference evidence="2 3" key="1">
    <citation type="submission" date="2016-07" db="EMBL/GenBank/DDBJ databases">
        <title>Pervasive Adenine N6-methylation of Active Genes in Fungi.</title>
        <authorList>
            <consortium name="DOE Joint Genome Institute"/>
            <person name="Mondo S.J."/>
            <person name="Dannebaum R.O."/>
            <person name="Kuo R.C."/>
            <person name="Labutti K."/>
            <person name="Haridas S."/>
            <person name="Kuo A."/>
            <person name="Salamov A."/>
            <person name="Ahrendt S.R."/>
            <person name="Lipzen A."/>
            <person name="Sullivan W."/>
            <person name="Andreopoulos W.B."/>
            <person name="Clum A."/>
            <person name="Lindquist E."/>
            <person name="Daum C."/>
            <person name="Ramamoorthy G.K."/>
            <person name="Gryganskyi A."/>
            <person name="Culley D."/>
            <person name="Magnuson J.K."/>
            <person name="James T.Y."/>
            <person name="O'Malley M.A."/>
            <person name="Stajich J.E."/>
            <person name="Spatafora J.W."/>
            <person name="Visel A."/>
            <person name="Grigoriev I.V."/>
        </authorList>
    </citation>
    <scope>NUCLEOTIDE SEQUENCE [LARGE SCALE GENOMIC DNA]</scope>
    <source>
        <strain evidence="2 3">62-1032</strain>
    </source>
</reference>
<sequence>MRPTSLLRSSAHALTLNEPTRKVIVRGVPFHLSPAQLEADSPNIWTENARQSGFWYPLHVDRDPRLFEVVLNHLSGYDIFPLSERGFKTDQLSVTRNLEKDAEFYQLDRLRARVKEELGRLSAVSAEEEARSSDERPRRSEARRGGSREA</sequence>
<dbReference type="PANTHER" id="PTHR31758">
    <property type="entry name" value="BTB/POZ DOMAIN-CONTAINING PROTEIN YLR108C"/>
    <property type="match status" value="1"/>
</dbReference>
<keyword evidence="3" id="KW-1185">Reference proteome</keyword>
<feature type="region of interest" description="Disordered" evidence="1">
    <location>
        <begin position="121"/>
        <end position="150"/>
    </location>
</feature>
<dbReference type="Gene3D" id="3.30.710.10">
    <property type="entry name" value="Potassium Channel Kv1.1, Chain A"/>
    <property type="match status" value="1"/>
</dbReference>
<dbReference type="InParanoid" id="A0A1Y2F4Z5"/>